<comment type="similarity">
    <text evidence="2">Belongs to the amino acid-polyamine-organocation (APC) superfamily. Spore germination protein (SGP) (TC 2.A.3.9) family.</text>
</comment>
<protein>
    <submittedName>
        <fullName evidence="9">Spore germination protein B2</fullName>
    </submittedName>
</protein>
<dbReference type="STRING" id="199441.BkAM31D_13160"/>
<dbReference type="AlphaFoldDB" id="A0A1X9MDJ3"/>
<dbReference type="EMBL" id="CP020814">
    <property type="protein sequence ID" value="ARK30704.1"/>
    <property type="molecule type" value="Genomic_DNA"/>
</dbReference>
<keyword evidence="3" id="KW-0813">Transport</keyword>
<reference evidence="9 10" key="1">
    <citation type="submission" date="2017-04" db="EMBL/GenBank/DDBJ databases">
        <title>Bacillus krulwichiae AM31D Genome sequencing and assembly.</title>
        <authorList>
            <person name="Krulwich T.A."/>
            <person name="Anastor L."/>
            <person name="Ehrlich R."/>
            <person name="Ehrlich G.D."/>
            <person name="Janto B."/>
        </authorList>
    </citation>
    <scope>NUCLEOTIDE SEQUENCE [LARGE SCALE GENOMIC DNA]</scope>
    <source>
        <strain evidence="9 10">AM31D</strain>
    </source>
</reference>
<dbReference type="NCBIfam" id="TIGR00912">
    <property type="entry name" value="2A0309"/>
    <property type="match status" value="1"/>
</dbReference>
<evidence type="ECO:0000313" key="10">
    <source>
        <dbReference type="Proteomes" id="UP000193006"/>
    </source>
</evidence>
<feature type="transmembrane region" description="Helical" evidence="8">
    <location>
        <begin position="219"/>
        <end position="239"/>
    </location>
</feature>
<proteinExistence type="inferred from homology"/>
<evidence type="ECO:0000256" key="1">
    <source>
        <dbReference type="ARBA" id="ARBA00004141"/>
    </source>
</evidence>
<dbReference type="Gene3D" id="1.20.1740.10">
    <property type="entry name" value="Amino acid/polyamine transporter I"/>
    <property type="match status" value="1"/>
</dbReference>
<dbReference type="GO" id="GO:0009847">
    <property type="term" value="P:spore germination"/>
    <property type="evidence" value="ECO:0007669"/>
    <property type="project" value="InterPro"/>
</dbReference>
<gene>
    <name evidence="9" type="primary">gerBB</name>
    <name evidence="9" type="ORF">BkAM31D_13160</name>
</gene>
<feature type="transmembrane region" description="Helical" evidence="8">
    <location>
        <begin position="118"/>
        <end position="135"/>
    </location>
</feature>
<feature type="transmembrane region" description="Helical" evidence="8">
    <location>
        <begin position="334"/>
        <end position="352"/>
    </location>
</feature>
<feature type="transmembrane region" description="Helical" evidence="8">
    <location>
        <begin position="12"/>
        <end position="30"/>
    </location>
</feature>
<dbReference type="RefSeq" id="WP_066149442.1">
    <property type="nucleotide sequence ID" value="NZ_CP020814.1"/>
</dbReference>
<feature type="transmembrane region" description="Helical" evidence="8">
    <location>
        <begin position="42"/>
        <end position="62"/>
    </location>
</feature>
<dbReference type="GO" id="GO:0016020">
    <property type="term" value="C:membrane"/>
    <property type="evidence" value="ECO:0007669"/>
    <property type="project" value="UniProtKB-SubCell"/>
</dbReference>
<feature type="transmembrane region" description="Helical" evidence="8">
    <location>
        <begin position="304"/>
        <end position="322"/>
    </location>
</feature>
<evidence type="ECO:0000256" key="6">
    <source>
        <dbReference type="ARBA" id="ARBA00022989"/>
    </source>
</evidence>
<dbReference type="Pfam" id="PF03845">
    <property type="entry name" value="Spore_permease"/>
    <property type="match status" value="1"/>
</dbReference>
<keyword evidence="7 8" id="KW-0472">Membrane</keyword>
<dbReference type="PANTHER" id="PTHR34975:SF2">
    <property type="entry name" value="SPORE GERMINATION PROTEIN A2"/>
    <property type="match status" value="1"/>
</dbReference>
<feature type="transmembrane region" description="Helical" evidence="8">
    <location>
        <begin position="180"/>
        <end position="207"/>
    </location>
</feature>
<dbReference type="PANTHER" id="PTHR34975">
    <property type="entry name" value="SPORE GERMINATION PROTEIN A2"/>
    <property type="match status" value="1"/>
</dbReference>
<feature type="transmembrane region" description="Helical" evidence="8">
    <location>
        <begin position="269"/>
        <end position="288"/>
    </location>
</feature>
<accession>A0A1X9MDJ3</accession>
<keyword evidence="4" id="KW-0309">Germination</keyword>
<evidence type="ECO:0000313" key="9">
    <source>
        <dbReference type="EMBL" id="ARK30704.1"/>
    </source>
</evidence>
<organism evidence="9 10">
    <name type="scientific">Halalkalibacter krulwichiae</name>
    <dbReference type="NCBI Taxonomy" id="199441"/>
    <lineage>
        <taxon>Bacteria</taxon>
        <taxon>Bacillati</taxon>
        <taxon>Bacillota</taxon>
        <taxon>Bacilli</taxon>
        <taxon>Bacillales</taxon>
        <taxon>Bacillaceae</taxon>
        <taxon>Halalkalibacter</taxon>
    </lineage>
</organism>
<sequence length="370" mass="42409">MDKGNFKKLNKYHVIFLAQNTMIGIGLFSLPSDISDAGYNLWLVPIFLGILANATLIPIIMLCKKFPNDHLFKISEKVLGKVVGKGLNVIFFVYALLACCSVSRSYVRVLQTITLPEYTIAVPSILLYFVMYCIAHGGVKSLARFCIFSFFVTGWLVYFIRWPFQMGNWYNAIPTFEISMYGWLQALFHGSMSMFGYGLILFYYPYIQDQKKAFVHTSIGIWIAVSYYVAVSLGSVVYFSPWQLDQLLFPVLNLLQAVQLEFVERIETFGTTLWVFLILSTTAVYLWVAKKGLDALFSHHQNRTWHLIIVAFISWFLFAGPIPYDIQDIIFDDWGVFYGYGLILVPILLLIANKIKHRKQKQQTEEAASS</sequence>
<comment type="subcellular location">
    <subcellularLocation>
        <location evidence="1">Membrane</location>
        <topology evidence="1">Multi-pass membrane protein</topology>
    </subcellularLocation>
</comment>
<keyword evidence="5 8" id="KW-0812">Transmembrane</keyword>
<evidence type="ECO:0000256" key="3">
    <source>
        <dbReference type="ARBA" id="ARBA00022448"/>
    </source>
</evidence>
<feature type="transmembrane region" description="Helical" evidence="8">
    <location>
        <begin position="82"/>
        <end position="106"/>
    </location>
</feature>
<keyword evidence="10" id="KW-1185">Reference proteome</keyword>
<feature type="transmembrane region" description="Helical" evidence="8">
    <location>
        <begin position="142"/>
        <end position="160"/>
    </location>
</feature>
<evidence type="ECO:0000256" key="2">
    <source>
        <dbReference type="ARBA" id="ARBA00007998"/>
    </source>
</evidence>
<dbReference type="InterPro" id="IPR004761">
    <property type="entry name" value="Spore_GerAB"/>
</dbReference>
<evidence type="ECO:0000256" key="5">
    <source>
        <dbReference type="ARBA" id="ARBA00022692"/>
    </source>
</evidence>
<evidence type="ECO:0000256" key="8">
    <source>
        <dbReference type="SAM" id="Phobius"/>
    </source>
</evidence>
<evidence type="ECO:0000256" key="4">
    <source>
        <dbReference type="ARBA" id="ARBA00022544"/>
    </source>
</evidence>
<keyword evidence="6 8" id="KW-1133">Transmembrane helix</keyword>
<dbReference type="KEGG" id="bkw:BkAM31D_13160"/>
<name>A0A1X9MDJ3_9BACI</name>
<dbReference type="Proteomes" id="UP000193006">
    <property type="component" value="Chromosome"/>
</dbReference>
<evidence type="ECO:0000256" key="7">
    <source>
        <dbReference type="ARBA" id="ARBA00023136"/>
    </source>
</evidence>